<dbReference type="SUPFAM" id="SSF53383">
    <property type="entry name" value="PLP-dependent transferases"/>
    <property type="match status" value="1"/>
</dbReference>
<evidence type="ECO:0000256" key="1">
    <source>
        <dbReference type="ARBA" id="ARBA00001933"/>
    </source>
</evidence>
<protein>
    <submittedName>
        <fullName evidence="6">Aspartate aminotransferase family protein</fullName>
    </submittedName>
</protein>
<dbReference type="Gene3D" id="3.90.1150.10">
    <property type="entry name" value="Aspartate Aminotransferase, domain 1"/>
    <property type="match status" value="1"/>
</dbReference>
<dbReference type="InterPro" id="IPR049704">
    <property type="entry name" value="Aminotrans_3_PPA_site"/>
</dbReference>
<keyword evidence="6" id="KW-0032">Aminotransferase</keyword>
<reference evidence="6 7" key="1">
    <citation type="submission" date="2018-08" db="EMBL/GenBank/DDBJ databases">
        <title>Verrucosispora craniellae sp. nov., isolated from a marine sponge in the South China Sea.</title>
        <authorList>
            <person name="Li L."/>
            <person name="Lin H.W."/>
        </authorList>
    </citation>
    <scope>NUCLEOTIDE SEQUENCE [LARGE SCALE GENOMIC DNA]</scope>
    <source>
        <strain evidence="6 7">LHW63014</strain>
    </source>
</reference>
<dbReference type="PIRSF" id="PIRSF000521">
    <property type="entry name" value="Transaminase_4ab_Lys_Orn"/>
    <property type="match status" value="1"/>
</dbReference>
<comment type="similarity">
    <text evidence="2 4">Belongs to the class-III pyridoxal-phosphate-dependent aminotransferase family.</text>
</comment>
<dbReference type="Pfam" id="PF00202">
    <property type="entry name" value="Aminotran_3"/>
    <property type="match status" value="1"/>
</dbReference>
<keyword evidence="6" id="KW-0808">Transferase</keyword>
<evidence type="ECO:0000256" key="3">
    <source>
        <dbReference type="ARBA" id="ARBA00022898"/>
    </source>
</evidence>
<evidence type="ECO:0000313" key="6">
    <source>
        <dbReference type="EMBL" id="RFS43640.1"/>
    </source>
</evidence>
<gene>
    <name evidence="6" type="ORF">D0Q02_26565</name>
</gene>
<feature type="region of interest" description="Disordered" evidence="5">
    <location>
        <begin position="23"/>
        <end position="44"/>
    </location>
</feature>
<dbReference type="InterPro" id="IPR015422">
    <property type="entry name" value="PyrdxlP-dep_Trfase_small"/>
</dbReference>
<dbReference type="RefSeq" id="WP_117230729.1">
    <property type="nucleotide sequence ID" value="NZ_CP061725.1"/>
</dbReference>
<keyword evidence="3 4" id="KW-0663">Pyridoxal phosphate</keyword>
<dbReference type="Proteomes" id="UP000262621">
    <property type="component" value="Unassembled WGS sequence"/>
</dbReference>
<dbReference type="InterPro" id="IPR015421">
    <property type="entry name" value="PyrdxlP-dep_Trfase_major"/>
</dbReference>
<name>A0A372FSZ3_9ACTN</name>
<dbReference type="InterPro" id="IPR005814">
    <property type="entry name" value="Aminotrans_3"/>
</dbReference>
<evidence type="ECO:0000256" key="4">
    <source>
        <dbReference type="RuleBase" id="RU003560"/>
    </source>
</evidence>
<evidence type="ECO:0000256" key="5">
    <source>
        <dbReference type="SAM" id="MobiDB-lite"/>
    </source>
</evidence>
<dbReference type="PANTHER" id="PTHR43094:SF1">
    <property type="entry name" value="AMINOTRANSFERASE CLASS-III"/>
    <property type="match status" value="1"/>
</dbReference>
<dbReference type="GO" id="GO:0008483">
    <property type="term" value="F:transaminase activity"/>
    <property type="evidence" value="ECO:0007669"/>
    <property type="project" value="UniProtKB-KW"/>
</dbReference>
<comment type="cofactor">
    <cofactor evidence="1">
        <name>pyridoxal 5'-phosphate</name>
        <dbReference type="ChEBI" id="CHEBI:597326"/>
    </cofactor>
</comment>
<dbReference type="CDD" id="cd00610">
    <property type="entry name" value="OAT_like"/>
    <property type="match status" value="1"/>
</dbReference>
<evidence type="ECO:0000313" key="7">
    <source>
        <dbReference type="Proteomes" id="UP000262621"/>
    </source>
</evidence>
<organism evidence="6 7">
    <name type="scientific">Micromonospora craniellae</name>
    <dbReference type="NCBI Taxonomy" id="2294034"/>
    <lineage>
        <taxon>Bacteria</taxon>
        <taxon>Bacillati</taxon>
        <taxon>Actinomycetota</taxon>
        <taxon>Actinomycetes</taxon>
        <taxon>Micromonosporales</taxon>
        <taxon>Micromonosporaceae</taxon>
        <taxon>Micromonospora</taxon>
    </lineage>
</organism>
<accession>A0A372FSZ3</accession>
<keyword evidence="7" id="KW-1185">Reference proteome</keyword>
<dbReference type="InterPro" id="IPR015424">
    <property type="entry name" value="PyrdxlP-dep_Trfase"/>
</dbReference>
<dbReference type="FunFam" id="3.40.640.10:FF:000004">
    <property type="entry name" value="Acetylornithine aminotransferase"/>
    <property type="match status" value="1"/>
</dbReference>
<sequence length="461" mass="49571">MTAESPTHLRDLAASDLPRLLTEVPGPRSRELTGRESAHSSPGLSALSTLSGIAVHQGFGALVEDVDGNVFIDFSSGTVVTVTGHAHPRVVEAIKTEIDKFIHIYDYTSASRADFLDHLVSVLPDGLDKVQMYTSGAETVEAGLRLAKSHTGRTEFISLYRAFHGKTMGAMSLMGGGYKKGFGPLVSGFYQTPNAYCYRCPLMLEPDTCGAKCADFIENVFEQETTGNVAAVVAEAIQGAGGAIVPPPEYFAKIQEFCRRNDILLFIDEVLTSAGRTGKMWASEHYDIKPDIMTMGKGIGSGFPLGVVASSERVMSSLPWAQHNGGTSTYGGSPVSAAAGLATLITIVNENLIENAAVVGAHIKGRLEELQSRHLSMGDVRGRGMLMAVEFVTDRQTKERISQEAAEFLYRDLVSHGILVASAAPIMRITPPLVMTRDLADRALDIFDAAVGRMENQFRIG</sequence>
<dbReference type="PROSITE" id="PS00600">
    <property type="entry name" value="AA_TRANSFER_CLASS_3"/>
    <property type="match status" value="1"/>
</dbReference>
<dbReference type="EMBL" id="QVFU01000050">
    <property type="protein sequence ID" value="RFS43640.1"/>
    <property type="molecule type" value="Genomic_DNA"/>
</dbReference>
<dbReference type="OrthoDB" id="9801052at2"/>
<proteinExistence type="inferred from homology"/>
<dbReference type="PANTHER" id="PTHR43094">
    <property type="entry name" value="AMINOTRANSFERASE"/>
    <property type="match status" value="1"/>
</dbReference>
<evidence type="ECO:0000256" key="2">
    <source>
        <dbReference type="ARBA" id="ARBA00008954"/>
    </source>
</evidence>
<dbReference type="GO" id="GO:0030170">
    <property type="term" value="F:pyridoxal phosphate binding"/>
    <property type="evidence" value="ECO:0007669"/>
    <property type="project" value="InterPro"/>
</dbReference>
<dbReference type="AlphaFoldDB" id="A0A372FSZ3"/>
<dbReference type="Gene3D" id="3.40.640.10">
    <property type="entry name" value="Type I PLP-dependent aspartate aminotransferase-like (Major domain)"/>
    <property type="match status" value="1"/>
</dbReference>
<feature type="compositionally biased region" description="Basic and acidic residues" evidence="5">
    <location>
        <begin position="28"/>
        <end position="38"/>
    </location>
</feature>
<comment type="caution">
    <text evidence="6">The sequence shown here is derived from an EMBL/GenBank/DDBJ whole genome shotgun (WGS) entry which is preliminary data.</text>
</comment>